<dbReference type="PANTHER" id="PTHR12253">
    <property type="entry name" value="RH14732P"/>
    <property type="match status" value="1"/>
</dbReference>
<dbReference type="AlphaFoldDB" id="A0ABD0M3M1"/>
<gene>
    <name evidence="2" type="ORF">BaRGS_00002843</name>
</gene>
<evidence type="ECO:0000313" key="3">
    <source>
        <dbReference type="Proteomes" id="UP001519460"/>
    </source>
</evidence>
<dbReference type="Pfam" id="PF05826">
    <property type="entry name" value="Phospholip_A2_2"/>
    <property type="match status" value="1"/>
</dbReference>
<evidence type="ECO:0000313" key="2">
    <source>
        <dbReference type="EMBL" id="KAK7506121.1"/>
    </source>
</evidence>
<keyword evidence="3" id="KW-1185">Reference proteome</keyword>
<sequence length="63" mass="7438">FRKCLKASSSPSAHMVGKIYFNVIGPQCFKFTRSKTCKRRNWWGKCKKYGFTKVAHPKTQKYF</sequence>
<protein>
    <recommendedName>
        <fullName evidence="1">Phospholipase A2-like central domain-containing protein</fullName>
    </recommendedName>
</protein>
<dbReference type="Gene3D" id="1.20.90.10">
    <property type="entry name" value="Phospholipase A2 domain"/>
    <property type="match status" value="1"/>
</dbReference>
<dbReference type="EMBL" id="JACVVK020000008">
    <property type="protein sequence ID" value="KAK7506121.1"/>
    <property type="molecule type" value="Genomic_DNA"/>
</dbReference>
<dbReference type="Proteomes" id="UP001519460">
    <property type="component" value="Unassembled WGS sequence"/>
</dbReference>
<evidence type="ECO:0000259" key="1">
    <source>
        <dbReference type="Pfam" id="PF05826"/>
    </source>
</evidence>
<dbReference type="SUPFAM" id="SSF48619">
    <property type="entry name" value="Phospholipase A2, PLA2"/>
    <property type="match status" value="1"/>
</dbReference>
<feature type="non-terminal residue" evidence="2">
    <location>
        <position position="1"/>
    </location>
</feature>
<accession>A0ABD0M3M1</accession>
<dbReference type="InterPro" id="IPR036444">
    <property type="entry name" value="PLipase_A2_dom_sf"/>
</dbReference>
<feature type="domain" description="Phospholipase A2-like central" evidence="1">
    <location>
        <begin position="1"/>
        <end position="31"/>
    </location>
</feature>
<proteinExistence type="predicted"/>
<organism evidence="2 3">
    <name type="scientific">Batillaria attramentaria</name>
    <dbReference type="NCBI Taxonomy" id="370345"/>
    <lineage>
        <taxon>Eukaryota</taxon>
        <taxon>Metazoa</taxon>
        <taxon>Spiralia</taxon>
        <taxon>Lophotrochozoa</taxon>
        <taxon>Mollusca</taxon>
        <taxon>Gastropoda</taxon>
        <taxon>Caenogastropoda</taxon>
        <taxon>Sorbeoconcha</taxon>
        <taxon>Cerithioidea</taxon>
        <taxon>Batillariidae</taxon>
        <taxon>Batillaria</taxon>
    </lineage>
</organism>
<dbReference type="InterPro" id="IPR016090">
    <property type="entry name" value="PLA2-like_dom"/>
</dbReference>
<reference evidence="2 3" key="1">
    <citation type="journal article" date="2023" name="Sci. Data">
        <title>Genome assembly of the Korean intertidal mud-creeper Batillaria attramentaria.</title>
        <authorList>
            <person name="Patra A.K."/>
            <person name="Ho P.T."/>
            <person name="Jun S."/>
            <person name="Lee S.J."/>
            <person name="Kim Y."/>
            <person name="Won Y.J."/>
        </authorList>
    </citation>
    <scope>NUCLEOTIDE SEQUENCE [LARGE SCALE GENOMIC DNA]</scope>
    <source>
        <strain evidence="2">Wonlab-2016</strain>
    </source>
</reference>
<name>A0ABD0M3M1_9CAEN</name>
<comment type="caution">
    <text evidence="2">The sequence shown here is derived from an EMBL/GenBank/DDBJ whole genome shotgun (WGS) entry which is preliminary data.</text>
</comment>